<dbReference type="AlphaFoldDB" id="A0A6J8EWM2"/>
<dbReference type="OrthoDB" id="6141212at2759"/>
<dbReference type="PROSITE" id="PS50041">
    <property type="entry name" value="C_TYPE_LECTIN_2"/>
    <property type="match status" value="1"/>
</dbReference>
<evidence type="ECO:0000259" key="8">
    <source>
        <dbReference type="PROSITE" id="PS50041"/>
    </source>
</evidence>
<dbReference type="GO" id="GO:0016020">
    <property type="term" value="C:membrane"/>
    <property type="evidence" value="ECO:0007669"/>
    <property type="project" value="InterPro"/>
</dbReference>
<dbReference type="Pfam" id="PF00059">
    <property type="entry name" value="Lectin_C"/>
    <property type="match status" value="1"/>
</dbReference>
<dbReference type="EMBL" id="CACVKT020010108">
    <property type="protein sequence ID" value="CAC5424894.1"/>
    <property type="molecule type" value="Genomic_DNA"/>
</dbReference>
<dbReference type="PANTHER" id="PTHR19331">
    <property type="entry name" value="SCAVENGER RECEPTOR DOMAIN-CONTAINING"/>
    <property type="match status" value="1"/>
</dbReference>
<dbReference type="SUPFAM" id="SSF56436">
    <property type="entry name" value="C-type lectin-like"/>
    <property type="match status" value="1"/>
</dbReference>
<evidence type="ECO:0000313" key="11">
    <source>
        <dbReference type="Proteomes" id="UP000507470"/>
    </source>
</evidence>
<keyword evidence="6" id="KW-0812">Transmembrane</keyword>
<protein>
    <recommendedName>
        <fullName evidence="12">C-type lectin domain-containing protein</fullName>
    </recommendedName>
</protein>
<dbReference type="SUPFAM" id="SSF56487">
    <property type="entry name" value="SRCR-like"/>
    <property type="match status" value="1"/>
</dbReference>
<feature type="signal peptide" evidence="7">
    <location>
        <begin position="1"/>
        <end position="23"/>
    </location>
</feature>
<keyword evidence="2" id="KW-0677">Repeat</keyword>
<reference evidence="10 11" key="1">
    <citation type="submission" date="2020-06" db="EMBL/GenBank/DDBJ databases">
        <authorList>
            <person name="Li R."/>
            <person name="Bekaert M."/>
        </authorList>
    </citation>
    <scope>NUCLEOTIDE SEQUENCE [LARGE SCALE GENOMIC DNA]</scope>
    <source>
        <strain evidence="11">wild</strain>
    </source>
</reference>
<dbReference type="SMART" id="SM00034">
    <property type="entry name" value="CLECT"/>
    <property type="match status" value="1"/>
</dbReference>
<evidence type="ECO:0000256" key="1">
    <source>
        <dbReference type="ARBA" id="ARBA00022729"/>
    </source>
</evidence>
<organism evidence="10 11">
    <name type="scientific">Mytilus coruscus</name>
    <name type="common">Sea mussel</name>
    <dbReference type="NCBI Taxonomy" id="42192"/>
    <lineage>
        <taxon>Eukaryota</taxon>
        <taxon>Metazoa</taxon>
        <taxon>Spiralia</taxon>
        <taxon>Lophotrochozoa</taxon>
        <taxon>Mollusca</taxon>
        <taxon>Bivalvia</taxon>
        <taxon>Autobranchia</taxon>
        <taxon>Pteriomorphia</taxon>
        <taxon>Mytilida</taxon>
        <taxon>Mytiloidea</taxon>
        <taxon>Mytilidae</taxon>
        <taxon>Mytilinae</taxon>
        <taxon>Mytilus</taxon>
    </lineage>
</organism>
<evidence type="ECO:0000259" key="9">
    <source>
        <dbReference type="PROSITE" id="PS50287"/>
    </source>
</evidence>
<evidence type="ECO:0000256" key="2">
    <source>
        <dbReference type="ARBA" id="ARBA00022737"/>
    </source>
</evidence>
<keyword evidence="6" id="KW-0472">Membrane</keyword>
<keyword evidence="3 4" id="KW-1015">Disulfide bond</keyword>
<feature type="compositionally biased region" description="Low complexity" evidence="5">
    <location>
        <begin position="264"/>
        <end position="316"/>
    </location>
</feature>
<feature type="domain" description="SRCR" evidence="9">
    <location>
        <begin position="156"/>
        <end position="256"/>
    </location>
</feature>
<evidence type="ECO:0000256" key="4">
    <source>
        <dbReference type="PROSITE-ProRule" id="PRU00196"/>
    </source>
</evidence>
<evidence type="ECO:0000256" key="3">
    <source>
        <dbReference type="ARBA" id="ARBA00023157"/>
    </source>
</evidence>
<keyword evidence="6" id="KW-1133">Transmembrane helix</keyword>
<gene>
    <name evidence="10" type="ORF">MCOR_56768</name>
</gene>
<evidence type="ECO:0000256" key="7">
    <source>
        <dbReference type="SAM" id="SignalP"/>
    </source>
</evidence>
<dbReference type="InterPro" id="IPR036772">
    <property type="entry name" value="SRCR-like_dom_sf"/>
</dbReference>
<dbReference type="Gene3D" id="3.10.250.10">
    <property type="entry name" value="SRCR-like domain"/>
    <property type="match status" value="1"/>
</dbReference>
<name>A0A6J8EWM2_MYTCO</name>
<dbReference type="Gene3D" id="3.10.100.10">
    <property type="entry name" value="Mannose-Binding Protein A, subunit A"/>
    <property type="match status" value="1"/>
</dbReference>
<sequence length="507" mass="56503">MRTRVVLMLVVLWIYISHDEITACPNSFTKHDYYFNKCYHLSTTKIKGDEYETYCSSKGGQRASIHNKAMQDFVSALATEDYTIGALWTNNPLVFYWADGQIFDHWDNFVSGVSPSNNDDNVYVKYSTGKWNFDMGSHQHVAACDYTVGEQTDRHYALVDGDSMCGRLEVFHDGFWGTIYDSNPDIKLGYFLCNHLGYEFDSYDSSCVSNVGTGIIWSNDFVCVSNATTIDDCFPGQTTWDTSVTDHTYDVYVRCKEKSTSATEKQTSTVLTTTEETTSGSTTEETSGSTTEETTSGSMTEETKSGSTTEETTSGSKTEESKTSTEAILYPSTTEYCLTNCNVIHNITETVIMTQNITVTETVTVITTITTSGTIIHTISSYNSTPLESIKYNKRTSAMYSTTTVYDMRPSAVVIGTAGVFILCAILGFVIGTDCIHLVKFLMNIRFNMTHLLRRKNSKFNAMRKKETAEMSVYTVYAEDLVKSNNTTITSILQSEDSTADLLSVSD</sequence>
<keyword evidence="1 7" id="KW-0732">Signal</keyword>
<comment type="caution">
    <text evidence="4">Lacks conserved residue(s) required for the propagation of feature annotation.</text>
</comment>
<feature type="transmembrane region" description="Helical" evidence="6">
    <location>
        <begin position="412"/>
        <end position="439"/>
    </location>
</feature>
<dbReference type="CDD" id="cd00037">
    <property type="entry name" value="CLECT"/>
    <property type="match status" value="1"/>
</dbReference>
<evidence type="ECO:0000256" key="5">
    <source>
        <dbReference type="SAM" id="MobiDB-lite"/>
    </source>
</evidence>
<dbReference type="Proteomes" id="UP000507470">
    <property type="component" value="Unassembled WGS sequence"/>
</dbReference>
<accession>A0A6J8EWM2</accession>
<feature type="region of interest" description="Disordered" evidence="5">
    <location>
        <begin position="264"/>
        <end position="325"/>
    </location>
</feature>
<feature type="domain" description="C-type lectin" evidence="8">
    <location>
        <begin position="34"/>
        <end position="145"/>
    </location>
</feature>
<dbReference type="Pfam" id="PF00530">
    <property type="entry name" value="SRCR"/>
    <property type="match status" value="1"/>
</dbReference>
<dbReference type="SMART" id="SM00202">
    <property type="entry name" value="SR"/>
    <property type="match status" value="1"/>
</dbReference>
<dbReference type="InterPro" id="IPR016187">
    <property type="entry name" value="CTDL_fold"/>
</dbReference>
<proteinExistence type="predicted"/>
<evidence type="ECO:0008006" key="12">
    <source>
        <dbReference type="Google" id="ProtNLM"/>
    </source>
</evidence>
<dbReference type="InterPro" id="IPR016186">
    <property type="entry name" value="C-type_lectin-like/link_sf"/>
</dbReference>
<keyword evidence="11" id="KW-1185">Reference proteome</keyword>
<dbReference type="InterPro" id="IPR001190">
    <property type="entry name" value="SRCR"/>
</dbReference>
<dbReference type="PROSITE" id="PS50287">
    <property type="entry name" value="SRCR_2"/>
    <property type="match status" value="1"/>
</dbReference>
<feature type="chain" id="PRO_5026767488" description="C-type lectin domain-containing protein" evidence="7">
    <location>
        <begin position="24"/>
        <end position="507"/>
    </location>
</feature>
<evidence type="ECO:0000256" key="6">
    <source>
        <dbReference type="SAM" id="Phobius"/>
    </source>
</evidence>
<dbReference type="InterPro" id="IPR001304">
    <property type="entry name" value="C-type_lectin-like"/>
</dbReference>
<feature type="disulfide bond" evidence="4">
    <location>
        <begin position="223"/>
        <end position="233"/>
    </location>
</feature>
<evidence type="ECO:0000313" key="10">
    <source>
        <dbReference type="EMBL" id="CAC5424894.1"/>
    </source>
</evidence>